<dbReference type="Pfam" id="PF13302">
    <property type="entry name" value="Acetyltransf_3"/>
    <property type="match status" value="1"/>
</dbReference>
<accession>A0A918DEE2</accession>
<dbReference type="PANTHER" id="PTHR43792:SF1">
    <property type="entry name" value="N-ACETYLTRANSFERASE DOMAIN-CONTAINING PROTEIN"/>
    <property type="match status" value="1"/>
</dbReference>
<dbReference type="PANTHER" id="PTHR43792">
    <property type="entry name" value="GNAT FAMILY, PUTATIVE (AFU_ORTHOLOGUE AFUA_3G00765)-RELATED-RELATED"/>
    <property type="match status" value="1"/>
</dbReference>
<dbReference type="AlphaFoldDB" id="A0A918DEE2"/>
<evidence type="ECO:0000259" key="1">
    <source>
        <dbReference type="PROSITE" id="PS51186"/>
    </source>
</evidence>
<dbReference type="SUPFAM" id="SSF55729">
    <property type="entry name" value="Acyl-CoA N-acyltransferases (Nat)"/>
    <property type="match status" value="1"/>
</dbReference>
<dbReference type="InterPro" id="IPR000182">
    <property type="entry name" value="GNAT_dom"/>
</dbReference>
<dbReference type="Proteomes" id="UP000598196">
    <property type="component" value="Unassembled WGS sequence"/>
</dbReference>
<dbReference type="Gene3D" id="3.40.630.30">
    <property type="match status" value="1"/>
</dbReference>
<keyword evidence="3" id="KW-1185">Reference proteome</keyword>
<evidence type="ECO:0000313" key="2">
    <source>
        <dbReference type="EMBL" id="GGO34732.1"/>
    </source>
</evidence>
<protein>
    <submittedName>
        <fullName evidence="2">GNAT family acetyltransferase</fullName>
    </submittedName>
</protein>
<name>A0A918DEE2_9RHOB</name>
<organism evidence="2 3">
    <name type="scientific">Gemmobacter aquaticus</name>
    <dbReference type="NCBI Taxonomy" id="490185"/>
    <lineage>
        <taxon>Bacteria</taxon>
        <taxon>Pseudomonadati</taxon>
        <taxon>Pseudomonadota</taxon>
        <taxon>Alphaproteobacteria</taxon>
        <taxon>Rhodobacterales</taxon>
        <taxon>Paracoccaceae</taxon>
        <taxon>Gemmobacter</taxon>
    </lineage>
</organism>
<dbReference type="GO" id="GO:0016747">
    <property type="term" value="F:acyltransferase activity, transferring groups other than amino-acyl groups"/>
    <property type="evidence" value="ECO:0007669"/>
    <property type="project" value="InterPro"/>
</dbReference>
<sequence length="183" mass="19967">MMQAAVQPSLSGVPVLETGRLILRAPQASDWPAFNAMLASDRARFIRSGDYDLSNTWRAFGHMIGHWVLKGFGMFVFQMKGDDTPLGMTGPWCPATWPEPEIGWTVWNPTAEGKGIAFEAAQAARGYAYDVLGWPTAVSYVAPDNMRSRVLAERLGAAIDTQAASIGDPPCLVYRHPAPESLK</sequence>
<proteinExistence type="predicted"/>
<evidence type="ECO:0000313" key="3">
    <source>
        <dbReference type="Proteomes" id="UP000598196"/>
    </source>
</evidence>
<dbReference type="InterPro" id="IPR051531">
    <property type="entry name" value="N-acetyltransferase"/>
</dbReference>
<comment type="caution">
    <text evidence="2">The sequence shown here is derived from an EMBL/GenBank/DDBJ whole genome shotgun (WGS) entry which is preliminary data.</text>
</comment>
<dbReference type="InterPro" id="IPR016181">
    <property type="entry name" value="Acyl_CoA_acyltransferase"/>
</dbReference>
<dbReference type="PROSITE" id="PS51186">
    <property type="entry name" value="GNAT"/>
    <property type="match status" value="1"/>
</dbReference>
<feature type="domain" description="N-acetyltransferase" evidence="1">
    <location>
        <begin position="21"/>
        <end position="179"/>
    </location>
</feature>
<gene>
    <name evidence="2" type="ORF">GCM10010991_25970</name>
</gene>
<reference evidence="2 3" key="1">
    <citation type="journal article" date="2014" name="Int. J. Syst. Evol. Microbiol.">
        <title>Complete genome sequence of Corynebacterium casei LMG S-19264T (=DSM 44701T), isolated from a smear-ripened cheese.</title>
        <authorList>
            <consortium name="US DOE Joint Genome Institute (JGI-PGF)"/>
            <person name="Walter F."/>
            <person name="Albersmeier A."/>
            <person name="Kalinowski J."/>
            <person name="Ruckert C."/>
        </authorList>
    </citation>
    <scope>NUCLEOTIDE SEQUENCE [LARGE SCALE GENOMIC DNA]</scope>
    <source>
        <strain evidence="2 3">CGMCC 1.7029</strain>
    </source>
</reference>
<dbReference type="RefSeq" id="WP_170246254.1">
    <property type="nucleotide sequence ID" value="NZ_BMLP01000005.1"/>
</dbReference>
<dbReference type="EMBL" id="BMLP01000005">
    <property type="protein sequence ID" value="GGO34732.1"/>
    <property type="molecule type" value="Genomic_DNA"/>
</dbReference>